<reference evidence="5" key="4">
    <citation type="submission" date="2015-04" db="EMBL/GenBank/DDBJ databases">
        <title>Physiological reanalysis, assessment of diazotrophy, and genome sequences of multiple isolates of Streptomyces thermoautotrophicus.</title>
        <authorList>
            <person name="MacKellar D.C."/>
            <person name="Lieber L."/>
            <person name="Norman J."/>
            <person name="Bolger A."/>
            <person name="Tobin C."/>
            <person name="Murray J.W."/>
            <person name="Chang R."/>
            <person name="Ford T."/>
            <person name="Nguyen P.Q."/>
            <person name="Woodward J."/>
            <person name="Permingeat H."/>
            <person name="Joshi N.S."/>
            <person name="Silver P.A."/>
            <person name="Usadel B."/>
            <person name="Rutherford A.W."/>
            <person name="Friesen M."/>
            <person name="Prell J."/>
        </authorList>
    </citation>
    <scope>NUCLEOTIDE SEQUENCE [LARGE SCALE GENOMIC DNA]</scope>
    <source>
        <strain evidence="5">H1</strain>
    </source>
</reference>
<dbReference type="AlphaFoldDB" id="A0A132MXQ2"/>
<evidence type="ECO:0000313" key="4">
    <source>
        <dbReference type="EMBL" id="KWX09085.1"/>
    </source>
</evidence>
<sequence>MDPLSCRPGAQADTIDAHEDLDVPAPLAPVGSRLPLDTPADTAQQITTGRPRLLAVRAAVPIPEAGE</sequence>
<dbReference type="Proteomes" id="UP000070659">
    <property type="component" value="Unassembled WGS sequence"/>
</dbReference>
<dbReference type="RefSeq" id="WP_066889705.1">
    <property type="nucleotide sequence ID" value="NZ_JYIJ01000017.1"/>
</dbReference>
<reference evidence="2" key="3">
    <citation type="submission" date="2015-04" db="EMBL/GenBank/DDBJ databases">
        <title>Physiological reanalysis, assessment of diazotrophy, and genome sequences of multiple isolates of Streptomyces thermoautotrophicus.</title>
        <authorList>
            <person name="MacKellar D.C."/>
            <person name="Lieber L."/>
            <person name="Norman J."/>
            <person name="Bolger A."/>
            <person name="Tobin C."/>
            <person name="Murray J.W."/>
            <person name="Woodward J."/>
            <person name="Friesen M."/>
            <person name="Prell J."/>
        </authorList>
    </citation>
    <scope>NUCLEOTIDE SEQUENCE [LARGE SCALE GENOMIC DNA]</scope>
    <source>
        <strain evidence="2">H1</strain>
    </source>
</reference>
<evidence type="ECO:0000313" key="2">
    <source>
        <dbReference type="EMBL" id="KWX02594.1"/>
    </source>
</evidence>
<evidence type="ECO:0000313" key="5">
    <source>
        <dbReference type="Proteomes" id="UP000070188"/>
    </source>
</evidence>
<evidence type="ECO:0000313" key="7">
    <source>
        <dbReference type="Proteomes" id="UP000070659"/>
    </source>
</evidence>
<dbReference type="Proteomes" id="UP000070188">
    <property type="component" value="Unassembled WGS sequence"/>
</dbReference>
<dbReference type="EMBL" id="LAXD01000001">
    <property type="protein sequence ID" value="KWX02594.1"/>
    <property type="molecule type" value="Genomic_DNA"/>
</dbReference>
<evidence type="ECO:0000313" key="6">
    <source>
        <dbReference type="Proteomes" id="UP000070598"/>
    </source>
</evidence>
<dbReference type="Proteomes" id="UP000070598">
    <property type="component" value="Unassembled WGS sequence"/>
</dbReference>
<organism evidence="2 5">
    <name type="scientific">Carbonactinospora thermoautotrophica</name>
    <dbReference type="NCBI Taxonomy" id="1469144"/>
    <lineage>
        <taxon>Bacteria</taxon>
        <taxon>Bacillati</taxon>
        <taxon>Actinomycetota</taxon>
        <taxon>Actinomycetes</taxon>
        <taxon>Kitasatosporales</taxon>
        <taxon>Carbonactinosporaceae</taxon>
        <taxon>Carbonactinospora</taxon>
    </lineage>
</organism>
<protein>
    <submittedName>
        <fullName evidence="2">Uncharacterized protein</fullName>
    </submittedName>
</protein>
<accession>A0A132MXQ2</accession>
<reference evidence="6" key="2">
    <citation type="submission" date="2015-02" db="EMBL/GenBank/DDBJ databases">
        <title>Physiological reanalysis, assessment of diazotrophy, and genome sequences of multiple isolates of Streptomyces thermoautotrophicus.</title>
        <authorList>
            <person name="MacKellar D.C."/>
            <person name="Lieber L."/>
            <person name="Norman J."/>
            <person name="Bolger A."/>
            <person name="Tobin C."/>
            <person name="Murray J.W."/>
            <person name="Friesen M."/>
            <person name="Prell J."/>
        </authorList>
    </citation>
    <scope>NUCLEOTIDE SEQUENCE [LARGE SCALE GENOMIC DNA]</scope>
    <source>
        <strain evidence="6">UBT1</strain>
    </source>
</reference>
<gene>
    <name evidence="2" type="ORF">LI90_3637</name>
    <name evidence="3" type="ORF">TH66_12670</name>
    <name evidence="4" type="ORF">TR74_11760</name>
</gene>
<proteinExistence type="predicted"/>
<keyword evidence="5" id="KW-1185">Reference proteome</keyword>
<feature type="region of interest" description="Disordered" evidence="1">
    <location>
        <begin position="1"/>
        <end position="37"/>
    </location>
</feature>
<evidence type="ECO:0000313" key="3">
    <source>
        <dbReference type="EMBL" id="KWX03670.1"/>
    </source>
</evidence>
<evidence type="ECO:0000256" key="1">
    <source>
        <dbReference type="SAM" id="MobiDB-lite"/>
    </source>
</evidence>
<comment type="caution">
    <text evidence="2">The sequence shown here is derived from an EMBL/GenBank/DDBJ whole genome shotgun (WGS) entry which is preliminary data.</text>
</comment>
<dbReference type="EMBL" id="JYIJ01000017">
    <property type="protein sequence ID" value="KWX03670.1"/>
    <property type="molecule type" value="Genomic_DNA"/>
</dbReference>
<name>A0A132MXQ2_9ACTN</name>
<dbReference type="PATRIC" id="fig|1469144.10.peg.3901"/>
<reference evidence="3 7" key="1">
    <citation type="submission" date="2015-02" db="EMBL/GenBank/DDBJ databases">
        <title>Physiological reanalysis, assessment of diazotrophy, and genome sequences of multiple isolates of Streptomyces thermoautotrophicus.</title>
        <authorList>
            <person name="MacKellar D.C."/>
            <person name="Lieber L."/>
            <person name="Norman J."/>
            <person name="Bolger A."/>
            <person name="Tobin C."/>
            <person name="Murray J.W."/>
            <person name="Prell J."/>
        </authorList>
    </citation>
    <scope>NUCLEOTIDE SEQUENCE [LARGE SCALE GENOMIC DNA]</scope>
    <source>
        <strain evidence="3 7">UBT1</strain>
    </source>
</reference>
<dbReference type="EMBL" id="JYIK01000891">
    <property type="protein sequence ID" value="KWX09085.1"/>
    <property type="molecule type" value="Genomic_DNA"/>
</dbReference>